<feature type="transmembrane region" description="Helical" evidence="6">
    <location>
        <begin position="46"/>
        <end position="70"/>
    </location>
</feature>
<keyword evidence="3 6" id="KW-1133">Transmembrane helix</keyword>
<feature type="transmembrane region" description="Helical" evidence="6">
    <location>
        <begin position="106"/>
        <end position="123"/>
    </location>
</feature>
<dbReference type="PANTHER" id="PTHR35042">
    <property type="entry name" value="ANTHRONE OXYGENASE ENCC"/>
    <property type="match status" value="1"/>
</dbReference>
<dbReference type="EMBL" id="CAUWAG010000003">
    <property type="protein sequence ID" value="CAJ2499828.1"/>
    <property type="molecule type" value="Genomic_DNA"/>
</dbReference>
<gene>
    <name evidence="7" type="ORF">KHLLAP_LOCUS296</name>
</gene>
<keyword evidence="4 6" id="KW-0472">Membrane</keyword>
<comment type="caution">
    <text evidence="7">The sequence shown here is derived from an EMBL/GenBank/DDBJ whole genome shotgun (WGS) entry which is preliminary data.</text>
</comment>
<organism evidence="7 8">
    <name type="scientific">Anthostomella pinea</name>
    <dbReference type="NCBI Taxonomy" id="933095"/>
    <lineage>
        <taxon>Eukaryota</taxon>
        <taxon>Fungi</taxon>
        <taxon>Dikarya</taxon>
        <taxon>Ascomycota</taxon>
        <taxon>Pezizomycotina</taxon>
        <taxon>Sordariomycetes</taxon>
        <taxon>Xylariomycetidae</taxon>
        <taxon>Xylariales</taxon>
        <taxon>Xylariaceae</taxon>
        <taxon>Anthostomella</taxon>
    </lineage>
</organism>
<comment type="similarity">
    <text evidence="5">Belongs to the anthrone oxygenase family.</text>
</comment>
<evidence type="ECO:0000256" key="1">
    <source>
        <dbReference type="ARBA" id="ARBA00004141"/>
    </source>
</evidence>
<dbReference type="Proteomes" id="UP001295740">
    <property type="component" value="Unassembled WGS sequence"/>
</dbReference>
<evidence type="ECO:0000256" key="2">
    <source>
        <dbReference type="ARBA" id="ARBA00022692"/>
    </source>
</evidence>
<evidence type="ECO:0000256" key="6">
    <source>
        <dbReference type="SAM" id="Phobius"/>
    </source>
</evidence>
<dbReference type="InterPro" id="IPR013901">
    <property type="entry name" value="Anthrone_oxy"/>
</dbReference>
<comment type="subcellular location">
    <subcellularLocation>
        <location evidence="1">Membrane</location>
        <topology evidence="1">Multi-pass membrane protein</topology>
    </subcellularLocation>
</comment>
<accession>A0AAI8V7N3</accession>
<evidence type="ECO:0000313" key="8">
    <source>
        <dbReference type="Proteomes" id="UP001295740"/>
    </source>
</evidence>
<keyword evidence="8" id="KW-1185">Reference proteome</keyword>
<evidence type="ECO:0000256" key="5">
    <source>
        <dbReference type="ARBA" id="ARBA00034313"/>
    </source>
</evidence>
<keyword evidence="2 6" id="KW-0812">Transmembrane</keyword>
<protein>
    <submittedName>
        <fullName evidence="7">Uu.00g026810.m01.CDS01</fullName>
    </submittedName>
</protein>
<dbReference type="AlphaFoldDB" id="A0AAI8V7N3"/>
<dbReference type="PANTHER" id="PTHR35042:SF1">
    <property type="entry name" value="DUF1772-DOMAIN-CONTAINING PROTEIN"/>
    <property type="match status" value="1"/>
</dbReference>
<proteinExistence type="inferred from homology"/>
<evidence type="ECO:0000313" key="7">
    <source>
        <dbReference type="EMBL" id="CAJ2499828.1"/>
    </source>
</evidence>
<evidence type="ECO:0000256" key="4">
    <source>
        <dbReference type="ARBA" id="ARBA00023136"/>
    </source>
</evidence>
<name>A0AAI8V7N3_9PEZI</name>
<sequence>MQSISTSLIIAAGSGIFAMAWAAGIGSSLTLFAIPAIVNNGAPADVMWRGLATAAASTIFIIPYTVAFIFPTNAKLLAAADEKSREKTLSVQTATGLIRKWGQLNVVRVIVPMIGTGLALWNFCL</sequence>
<dbReference type="Pfam" id="PF08592">
    <property type="entry name" value="Anthrone_oxy"/>
    <property type="match status" value="1"/>
</dbReference>
<evidence type="ECO:0000256" key="3">
    <source>
        <dbReference type="ARBA" id="ARBA00022989"/>
    </source>
</evidence>
<reference evidence="7" key="1">
    <citation type="submission" date="2023-10" db="EMBL/GenBank/DDBJ databases">
        <authorList>
            <person name="Hackl T."/>
        </authorList>
    </citation>
    <scope>NUCLEOTIDE SEQUENCE</scope>
</reference>
<dbReference type="GO" id="GO:0016020">
    <property type="term" value="C:membrane"/>
    <property type="evidence" value="ECO:0007669"/>
    <property type="project" value="UniProtKB-SubCell"/>
</dbReference>